<dbReference type="EMBL" id="JACBZS010000001">
    <property type="protein sequence ID" value="NYI71183.1"/>
    <property type="molecule type" value="Genomic_DNA"/>
</dbReference>
<comment type="caution">
    <text evidence="3">The sequence shown here is derived from an EMBL/GenBank/DDBJ whole genome shotgun (WGS) entry which is preliminary data.</text>
</comment>
<evidence type="ECO:0000256" key="1">
    <source>
        <dbReference type="ARBA" id="ARBA00007665"/>
    </source>
</evidence>
<dbReference type="PANTHER" id="PTHR16301:SF20">
    <property type="entry name" value="IMPACT FAMILY MEMBER YIGZ"/>
    <property type="match status" value="1"/>
</dbReference>
<dbReference type="InterPro" id="IPR023582">
    <property type="entry name" value="Impact"/>
</dbReference>
<dbReference type="PANTHER" id="PTHR16301">
    <property type="entry name" value="IMPACT-RELATED"/>
    <property type="match status" value="1"/>
</dbReference>
<reference evidence="3 4" key="1">
    <citation type="submission" date="2020-07" db="EMBL/GenBank/DDBJ databases">
        <title>Sequencing the genomes of 1000 actinobacteria strains.</title>
        <authorList>
            <person name="Klenk H.-P."/>
        </authorList>
    </citation>
    <scope>NUCLEOTIDE SEQUENCE [LARGE SCALE GENOMIC DNA]</scope>
    <source>
        <strain evidence="3 4">DSM 103164</strain>
    </source>
</reference>
<keyword evidence="4" id="KW-1185">Reference proteome</keyword>
<comment type="similarity">
    <text evidence="1">Belongs to the IMPACT family.</text>
</comment>
<feature type="domain" description="Impact N-terminal" evidence="2">
    <location>
        <begin position="20"/>
        <end position="123"/>
    </location>
</feature>
<evidence type="ECO:0000313" key="4">
    <source>
        <dbReference type="Proteomes" id="UP000527616"/>
    </source>
</evidence>
<proteinExistence type="inferred from homology"/>
<dbReference type="Gene3D" id="3.30.230.30">
    <property type="entry name" value="Impact, N-terminal domain"/>
    <property type="match status" value="1"/>
</dbReference>
<dbReference type="Pfam" id="PF01205">
    <property type="entry name" value="Impact_N"/>
    <property type="match status" value="1"/>
</dbReference>
<dbReference type="AlphaFoldDB" id="A0A7Z0D920"/>
<dbReference type="GO" id="GO:0005737">
    <property type="term" value="C:cytoplasm"/>
    <property type="evidence" value="ECO:0007669"/>
    <property type="project" value="TreeGrafter"/>
</dbReference>
<sequence>MMPTSYSIIGADASAELIERKSRFLATVRRVGEEDAARRVIEECRRTHRDAGHHCSAFALGVQAEITRSSDDGEPAGTAGMPILEAIRARGLSDVVVVVSRWFGGIKLGTGGLARAYGEAAAAGLAAAGGRERELVRHAEASVALDRIGRLDNDLRTRAPTLGLTVDGVDYGERARIALSVPAAHWSRAQALFAELGLDPAITGEGWRDR</sequence>
<evidence type="ECO:0000259" key="2">
    <source>
        <dbReference type="Pfam" id="PF01205"/>
    </source>
</evidence>
<name>A0A7Z0D920_9ACTN</name>
<dbReference type="PROSITE" id="PS00910">
    <property type="entry name" value="UPF0029"/>
    <property type="match status" value="1"/>
</dbReference>
<evidence type="ECO:0000313" key="3">
    <source>
        <dbReference type="EMBL" id="NYI71183.1"/>
    </source>
</evidence>
<dbReference type="SUPFAM" id="SSF54211">
    <property type="entry name" value="Ribosomal protein S5 domain 2-like"/>
    <property type="match status" value="1"/>
</dbReference>
<dbReference type="InterPro" id="IPR001498">
    <property type="entry name" value="Impact_N"/>
</dbReference>
<dbReference type="Proteomes" id="UP000527616">
    <property type="component" value="Unassembled WGS sequence"/>
</dbReference>
<dbReference type="GO" id="GO:0006446">
    <property type="term" value="P:regulation of translational initiation"/>
    <property type="evidence" value="ECO:0007669"/>
    <property type="project" value="TreeGrafter"/>
</dbReference>
<dbReference type="InterPro" id="IPR020569">
    <property type="entry name" value="UPF0029_Impact_CS"/>
</dbReference>
<dbReference type="RefSeq" id="WP_218843792.1">
    <property type="nucleotide sequence ID" value="NZ_JACBZS010000001.1"/>
</dbReference>
<dbReference type="InterPro" id="IPR020568">
    <property type="entry name" value="Ribosomal_Su5_D2-typ_SF"/>
</dbReference>
<protein>
    <submittedName>
        <fullName evidence="3">Putative YigZ family protein</fullName>
    </submittedName>
</protein>
<accession>A0A7Z0D920</accession>
<organism evidence="3 4">
    <name type="scientific">Naumannella cuiyingiana</name>
    <dbReference type="NCBI Taxonomy" id="1347891"/>
    <lineage>
        <taxon>Bacteria</taxon>
        <taxon>Bacillati</taxon>
        <taxon>Actinomycetota</taxon>
        <taxon>Actinomycetes</taxon>
        <taxon>Propionibacteriales</taxon>
        <taxon>Propionibacteriaceae</taxon>
        <taxon>Naumannella</taxon>
    </lineage>
</organism>
<gene>
    <name evidence="3" type="ORF">GGQ54_001743</name>
</gene>
<dbReference type="InterPro" id="IPR036956">
    <property type="entry name" value="Impact_N_sf"/>
</dbReference>